<proteinExistence type="predicted"/>
<accession>A0A1W1EM42</accession>
<protein>
    <submittedName>
        <fullName evidence="1">Uncharacterized protein</fullName>
    </submittedName>
</protein>
<reference evidence="2" key="1">
    <citation type="submission" date="2017-01" db="EMBL/GenBank/DDBJ databases">
        <authorList>
            <person name="Joensson R."/>
        </authorList>
    </citation>
    <scope>NUCLEOTIDE SEQUENCE [LARGE SCALE GENOMIC DNA]</scope>
</reference>
<dbReference type="EMBL" id="LT719075">
    <property type="protein sequence ID" value="SJK83403.1"/>
    <property type="molecule type" value="Genomic_DNA"/>
</dbReference>
<sequence length="44" mass="5435">MKEYFPGQDSYNYRIAFLNKIDLFSSQMNQKRNEYPLYSVQYFP</sequence>
<evidence type="ECO:0000313" key="2">
    <source>
        <dbReference type="Proteomes" id="UP000245997"/>
    </source>
</evidence>
<organism evidence="1 2">
    <name type="scientific">Escherichia coli</name>
    <dbReference type="NCBI Taxonomy" id="562"/>
    <lineage>
        <taxon>Bacteria</taxon>
        <taxon>Pseudomonadati</taxon>
        <taxon>Pseudomonadota</taxon>
        <taxon>Gammaproteobacteria</taxon>
        <taxon>Enterobacterales</taxon>
        <taxon>Enterobacteriaceae</taxon>
        <taxon>Escherichia</taxon>
    </lineage>
</organism>
<name>A0A1W1EM42_ECOLX</name>
<dbReference type="Proteomes" id="UP000245997">
    <property type="component" value="Plasmid pAA"/>
</dbReference>
<evidence type="ECO:0000313" key="1">
    <source>
        <dbReference type="EMBL" id="SJK83403.1"/>
    </source>
</evidence>
<gene>
    <name evidence="1" type="ORF">BQ8769_21</name>
</gene>
<dbReference type="AlphaFoldDB" id="A0A1W1EM42"/>